<dbReference type="GO" id="GO:0003676">
    <property type="term" value="F:nucleic acid binding"/>
    <property type="evidence" value="ECO:0007669"/>
    <property type="project" value="InterPro"/>
</dbReference>
<organism evidence="9 10">
    <name type="scientific">Boletus edulis BED1</name>
    <dbReference type="NCBI Taxonomy" id="1328754"/>
    <lineage>
        <taxon>Eukaryota</taxon>
        <taxon>Fungi</taxon>
        <taxon>Dikarya</taxon>
        <taxon>Basidiomycota</taxon>
        <taxon>Agaricomycotina</taxon>
        <taxon>Agaricomycetes</taxon>
        <taxon>Agaricomycetidae</taxon>
        <taxon>Boletales</taxon>
        <taxon>Boletineae</taxon>
        <taxon>Boletaceae</taxon>
        <taxon>Boletoideae</taxon>
        <taxon>Boletus</taxon>
    </lineage>
</organism>
<evidence type="ECO:0000256" key="6">
    <source>
        <dbReference type="SAM" id="MobiDB-lite"/>
    </source>
</evidence>
<dbReference type="InterPro" id="IPR014001">
    <property type="entry name" value="Helicase_ATP-bd"/>
</dbReference>
<dbReference type="SMART" id="SM00490">
    <property type="entry name" value="HELICc"/>
    <property type="match status" value="1"/>
</dbReference>
<dbReference type="InterPro" id="IPR001650">
    <property type="entry name" value="Helicase_C-like"/>
</dbReference>
<dbReference type="Pfam" id="PF00270">
    <property type="entry name" value="DEAD"/>
    <property type="match status" value="1"/>
</dbReference>
<dbReference type="PROSITE" id="PS51192">
    <property type="entry name" value="HELICASE_ATP_BIND_1"/>
    <property type="match status" value="1"/>
</dbReference>
<feature type="domain" description="Helicase ATP-binding" evidence="7">
    <location>
        <begin position="58"/>
        <end position="234"/>
    </location>
</feature>
<reference evidence="9" key="2">
    <citation type="journal article" date="2020" name="Nat. Commun.">
        <title>Large-scale genome sequencing of mycorrhizal fungi provides insights into the early evolution of symbiotic traits.</title>
        <authorList>
            <person name="Miyauchi S."/>
            <person name="Kiss E."/>
            <person name="Kuo A."/>
            <person name="Drula E."/>
            <person name="Kohler A."/>
            <person name="Sanchez-Garcia M."/>
            <person name="Morin E."/>
            <person name="Andreopoulos B."/>
            <person name="Barry K.W."/>
            <person name="Bonito G."/>
            <person name="Buee M."/>
            <person name="Carver A."/>
            <person name="Chen C."/>
            <person name="Cichocki N."/>
            <person name="Clum A."/>
            <person name="Culley D."/>
            <person name="Crous P.W."/>
            <person name="Fauchery L."/>
            <person name="Girlanda M."/>
            <person name="Hayes R.D."/>
            <person name="Keri Z."/>
            <person name="LaButti K."/>
            <person name="Lipzen A."/>
            <person name="Lombard V."/>
            <person name="Magnuson J."/>
            <person name="Maillard F."/>
            <person name="Murat C."/>
            <person name="Nolan M."/>
            <person name="Ohm R.A."/>
            <person name="Pangilinan J."/>
            <person name="Pereira M.F."/>
            <person name="Perotto S."/>
            <person name="Peter M."/>
            <person name="Pfister S."/>
            <person name="Riley R."/>
            <person name="Sitrit Y."/>
            <person name="Stielow J.B."/>
            <person name="Szollosi G."/>
            <person name="Zifcakova L."/>
            <person name="Stursova M."/>
            <person name="Spatafora J.W."/>
            <person name="Tedersoo L."/>
            <person name="Vaario L.M."/>
            <person name="Yamada A."/>
            <person name="Yan M."/>
            <person name="Wang P."/>
            <person name="Xu J."/>
            <person name="Bruns T."/>
            <person name="Baldrian P."/>
            <person name="Vilgalys R."/>
            <person name="Dunand C."/>
            <person name="Henrissat B."/>
            <person name="Grigoriev I.V."/>
            <person name="Hibbett D."/>
            <person name="Nagy L.G."/>
            <person name="Martin F.M."/>
        </authorList>
    </citation>
    <scope>NUCLEOTIDE SEQUENCE</scope>
    <source>
        <strain evidence="9">BED1</strain>
    </source>
</reference>
<dbReference type="Gene3D" id="3.40.50.300">
    <property type="entry name" value="P-loop containing nucleotide triphosphate hydrolases"/>
    <property type="match status" value="2"/>
</dbReference>
<comment type="catalytic activity">
    <reaction evidence="4">
        <text>Couples ATP hydrolysis with the unwinding of duplex DNA by translocating in the 3'-5' direction.</text>
        <dbReference type="EC" id="5.6.2.4"/>
    </reaction>
</comment>
<dbReference type="GO" id="GO:0005737">
    <property type="term" value="C:cytoplasm"/>
    <property type="evidence" value="ECO:0007669"/>
    <property type="project" value="TreeGrafter"/>
</dbReference>
<proteinExistence type="inferred from homology"/>
<evidence type="ECO:0000256" key="4">
    <source>
        <dbReference type="ARBA" id="ARBA00034617"/>
    </source>
</evidence>
<comment type="similarity">
    <text evidence="1">Belongs to the helicase family. RecQ subfamily.</text>
</comment>
<dbReference type="SUPFAM" id="SSF52540">
    <property type="entry name" value="P-loop containing nucleoside triphosphate hydrolases"/>
    <property type="match status" value="1"/>
</dbReference>
<dbReference type="SMART" id="SM00487">
    <property type="entry name" value="DEXDc"/>
    <property type="match status" value="1"/>
</dbReference>
<evidence type="ECO:0000256" key="5">
    <source>
        <dbReference type="ARBA" id="ARBA00034808"/>
    </source>
</evidence>
<dbReference type="AlphaFoldDB" id="A0AAD4BJ71"/>
<dbReference type="PANTHER" id="PTHR13710:SF154">
    <property type="entry name" value="RECQ HELICASE, PUTATIVE (AFU_ORTHOLOGUE AFUA_6G14720)-RELATED"/>
    <property type="match status" value="1"/>
</dbReference>
<evidence type="ECO:0000259" key="8">
    <source>
        <dbReference type="PROSITE" id="PS51194"/>
    </source>
</evidence>
<accession>A0AAD4BJ71</accession>
<feature type="domain" description="Helicase C-terminal" evidence="8">
    <location>
        <begin position="275"/>
        <end position="420"/>
    </location>
</feature>
<dbReference type="Proteomes" id="UP001194468">
    <property type="component" value="Unassembled WGS sequence"/>
</dbReference>
<evidence type="ECO:0000256" key="3">
    <source>
        <dbReference type="ARBA" id="ARBA00022840"/>
    </source>
</evidence>
<dbReference type="EMBL" id="WHUW01000048">
    <property type="protein sequence ID" value="KAF8431618.1"/>
    <property type="molecule type" value="Genomic_DNA"/>
</dbReference>
<dbReference type="GO" id="GO:0016787">
    <property type="term" value="F:hydrolase activity"/>
    <property type="evidence" value="ECO:0007669"/>
    <property type="project" value="UniProtKB-KW"/>
</dbReference>
<feature type="region of interest" description="Disordered" evidence="6">
    <location>
        <begin position="610"/>
        <end position="661"/>
    </location>
</feature>
<name>A0AAD4BJ71_BOLED</name>
<dbReference type="GO" id="GO:0005524">
    <property type="term" value="F:ATP binding"/>
    <property type="evidence" value="ECO:0007669"/>
    <property type="project" value="UniProtKB-KW"/>
</dbReference>
<dbReference type="PROSITE" id="PS51194">
    <property type="entry name" value="HELICASE_CTER"/>
    <property type="match status" value="1"/>
</dbReference>
<evidence type="ECO:0000313" key="9">
    <source>
        <dbReference type="EMBL" id="KAF8431618.1"/>
    </source>
</evidence>
<dbReference type="GO" id="GO:0005694">
    <property type="term" value="C:chromosome"/>
    <property type="evidence" value="ECO:0007669"/>
    <property type="project" value="TreeGrafter"/>
</dbReference>
<feature type="compositionally biased region" description="Low complexity" evidence="6">
    <location>
        <begin position="615"/>
        <end position="628"/>
    </location>
</feature>
<dbReference type="Pfam" id="PF00271">
    <property type="entry name" value="Helicase_C"/>
    <property type="match status" value="1"/>
</dbReference>
<dbReference type="GO" id="GO:0000724">
    <property type="term" value="P:double-strand break repair via homologous recombination"/>
    <property type="evidence" value="ECO:0007669"/>
    <property type="project" value="TreeGrafter"/>
</dbReference>
<feature type="region of interest" description="Disordered" evidence="6">
    <location>
        <begin position="491"/>
        <end position="511"/>
    </location>
</feature>
<dbReference type="InterPro" id="IPR011545">
    <property type="entry name" value="DEAD/DEAH_box_helicase_dom"/>
</dbReference>
<dbReference type="PANTHER" id="PTHR13710">
    <property type="entry name" value="DNA HELICASE RECQ FAMILY MEMBER"/>
    <property type="match status" value="1"/>
</dbReference>
<comment type="caution">
    <text evidence="9">The sequence shown here is derived from an EMBL/GenBank/DDBJ whole genome shotgun (WGS) entry which is preliminary data.</text>
</comment>
<evidence type="ECO:0000313" key="10">
    <source>
        <dbReference type="Proteomes" id="UP001194468"/>
    </source>
</evidence>
<keyword evidence="9" id="KW-0378">Hydrolase</keyword>
<dbReference type="GO" id="GO:0043138">
    <property type="term" value="F:3'-5' DNA helicase activity"/>
    <property type="evidence" value="ECO:0007669"/>
    <property type="project" value="UniProtKB-EC"/>
</dbReference>
<protein>
    <recommendedName>
        <fullName evidence="5">DNA 3'-5' helicase</fullName>
        <ecNumber evidence="5">5.6.2.4</ecNumber>
    </recommendedName>
</protein>
<reference evidence="9" key="1">
    <citation type="submission" date="2019-10" db="EMBL/GenBank/DDBJ databases">
        <authorList>
            <consortium name="DOE Joint Genome Institute"/>
            <person name="Kuo A."/>
            <person name="Miyauchi S."/>
            <person name="Kiss E."/>
            <person name="Drula E."/>
            <person name="Kohler A."/>
            <person name="Sanchez-Garcia M."/>
            <person name="Andreopoulos B."/>
            <person name="Barry K.W."/>
            <person name="Bonito G."/>
            <person name="Buee M."/>
            <person name="Carver A."/>
            <person name="Chen C."/>
            <person name="Cichocki N."/>
            <person name="Clum A."/>
            <person name="Culley D."/>
            <person name="Crous P.W."/>
            <person name="Fauchery L."/>
            <person name="Girlanda M."/>
            <person name="Hayes R."/>
            <person name="Keri Z."/>
            <person name="LaButti K."/>
            <person name="Lipzen A."/>
            <person name="Lombard V."/>
            <person name="Magnuson J."/>
            <person name="Maillard F."/>
            <person name="Morin E."/>
            <person name="Murat C."/>
            <person name="Nolan M."/>
            <person name="Ohm R."/>
            <person name="Pangilinan J."/>
            <person name="Pereira M."/>
            <person name="Perotto S."/>
            <person name="Peter M."/>
            <person name="Riley R."/>
            <person name="Sitrit Y."/>
            <person name="Stielow B."/>
            <person name="Szollosi G."/>
            <person name="Zifcakova L."/>
            <person name="Stursova M."/>
            <person name="Spatafora J.W."/>
            <person name="Tedersoo L."/>
            <person name="Vaario L.-M."/>
            <person name="Yamada A."/>
            <person name="Yan M."/>
            <person name="Wang P."/>
            <person name="Xu J."/>
            <person name="Bruns T."/>
            <person name="Baldrian P."/>
            <person name="Vilgalys R."/>
            <person name="Henrissat B."/>
            <person name="Grigoriev I.V."/>
            <person name="Hibbett D."/>
            <person name="Nagy L.G."/>
            <person name="Martin F.M."/>
        </authorList>
    </citation>
    <scope>NUCLEOTIDE SEQUENCE</scope>
    <source>
        <strain evidence="9">BED1</strain>
    </source>
</reference>
<dbReference type="EC" id="5.6.2.4" evidence="5"/>
<keyword evidence="2" id="KW-0547">Nucleotide-binding</keyword>
<evidence type="ECO:0000256" key="2">
    <source>
        <dbReference type="ARBA" id="ARBA00022741"/>
    </source>
</evidence>
<dbReference type="InterPro" id="IPR027417">
    <property type="entry name" value="P-loop_NTPase"/>
</dbReference>
<dbReference type="GO" id="GO:0009378">
    <property type="term" value="F:four-way junction helicase activity"/>
    <property type="evidence" value="ECO:0007669"/>
    <property type="project" value="TreeGrafter"/>
</dbReference>
<evidence type="ECO:0000259" key="7">
    <source>
        <dbReference type="PROSITE" id="PS51192"/>
    </source>
</evidence>
<keyword evidence="10" id="KW-1185">Reference proteome</keyword>
<keyword evidence="3" id="KW-0067">ATP-binding</keyword>
<gene>
    <name evidence="9" type="ORF">L210DRAFT_3415767</name>
</gene>
<evidence type="ECO:0000256" key="1">
    <source>
        <dbReference type="ARBA" id="ARBA00005446"/>
    </source>
</evidence>
<sequence length="661" mass="73765">MDHHLIPPTSYHEKSYTFLYSQQINTPNYCSKTTRDTLSAICEARMGRKPYPWQLDCAEAFILGIDCIVLAGTGYGKTLPFTIPSFLLPDKITIVISPLNALEEDQARRFREVGLKAAVVNHETFDNKLYEVRTYGSTDMSYQVIFTSPEMALKNNQFCSLLAMPAYHKRMIGIVIDEAHCISQWGGDFRPAYSELDKLRSFVPLNVPIYATTATMSPSILGEVRHVLHIDPVESFYLNLGNDRSNVTQECRTIPNATSTSALDFVYEGAESVDDLPRALIFVNKVLDSQLVWRRSQEILPLHLRPSVDYLNARRSSRSKKLVLQRFQGGQIRILVVTEIGGMGLDIPDITLVVQFGVPLSLTVWLQRAGRAGRSSHVQARAILLVELSALQRASANVAEIVSNENNEEEEGNVAYRKKVEPALREWVETEDCRRDVADKFFDNPPGRSPPTGQCCDNCTRKVMPPIPSPPSNGPVAPMTASIDIAEDEPSQHLNASGKRPMGSGAREGTRRAGEHLHCVRQALFQWRANTRKRDYPYCCFTGIALLPDGPLTTIASNRRLKVIDDLRAVLGTSWAFIDAYGEEVLALVKKMDEDDKDIRAMKVLTNRQAKRQATDAAKAAQSQTTDTKPALNEGARRARGRPPRGKENIHQIPGMSRCVV</sequence>